<dbReference type="Proteomes" id="UP000584824">
    <property type="component" value="Unassembled WGS sequence"/>
</dbReference>
<proteinExistence type="inferred from homology"/>
<evidence type="ECO:0000259" key="2">
    <source>
        <dbReference type="SMART" id="SM00822"/>
    </source>
</evidence>
<dbReference type="EMBL" id="JACIDU010000019">
    <property type="protein sequence ID" value="MBB4105299.1"/>
    <property type="molecule type" value="Genomic_DNA"/>
</dbReference>
<dbReference type="GO" id="GO:0030497">
    <property type="term" value="P:fatty acid elongation"/>
    <property type="evidence" value="ECO:0007669"/>
    <property type="project" value="TreeGrafter"/>
</dbReference>
<keyword evidence="4" id="KW-1185">Reference proteome</keyword>
<dbReference type="FunFam" id="3.40.50.720:FF:000084">
    <property type="entry name" value="Short-chain dehydrogenase reductase"/>
    <property type="match status" value="1"/>
</dbReference>
<evidence type="ECO:0000256" key="1">
    <source>
        <dbReference type="ARBA" id="ARBA00006484"/>
    </source>
</evidence>
<comment type="caution">
    <text evidence="3">The sequence shown here is derived from an EMBL/GenBank/DDBJ whole genome shotgun (WGS) entry which is preliminary data.</text>
</comment>
<dbReference type="RefSeq" id="WP_183794659.1">
    <property type="nucleotide sequence ID" value="NZ_JACIDU010000019.1"/>
</dbReference>
<dbReference type="PRINTS" id="PR00081">
    <property type="entry name" value="GDHRDH"/>
</dbReference>
<dbReference type="SUPFAM" id="SSF51735">
    <property type="entry name" value="NAD(P)-binding Rossmann-fold domains"/>
    <property type="match status" value="1"/>
</dbReference>
<dbReference type="CDD" id="cd05233">
    <property type="entry name" value="SDR_c"/>
    <property type="match status" value="1"/>
</dbReference>
<sequence>MSWLGLNGKTAVITGAGGGIGQALARAFAGEGARVVLLDRDEERTGPLAAELGNGAFPLVCDLSKADDIAAAAEKVEAEGGADILVNNAGILRPGPLESVAEADWSAMLSVNLTGYLATSQAFGKGMIARGAGALVHVASIAGSQPQPASGAYSASKAAILMLSRQLAYEWGPKGIRSNTVSPGLVRTPLSEPFYRDETVKAKREAMVPLRRIASPEDMADVALFLASRRASYVSGQDIVVDGGLSQTLMGLVPRPGYA</sequence>
<dbReference type="PRINTS" id="PR00080">
    <property type="entry name" value="SDRFAMILY"/>
</dbReference>
<dbReference type="InterPro" id="IPR020904">
    <property type="entry name" value="Sc_DH/Rdtase_CS"/>
</dbReference>
<evidence type="ECO:0000313" key="3">
    <source>
        <dbReference type="EMBL" id="MBB4105299.1"/>
    </source>
</evidence>
<dbReference type="Pfam" id="PF13561">
    <property type="entry name" value="adh_short_C2"/>
    <property type="match status" value="1"/>
</dbReference>
<accession>A0A7W6K4Z5</accession>
<dbReference type="InterPro" id="IPR057326">
    <property type="entry name" value="KR_dom"/>
</dbReference>
<dbReference type="PANTHER" id="PTHR42760">
    <property type="entry name" value="SHORT-CHAIN DEHYDROGENASES/REDUCTASES FAMILY MEMBER"/>
    <property type="match status" value="1"/>
</dbReference>
<comment type="similarity">
    <text evidence="1">Belongs to the short-chain dehydrogenases/reductases (SDR) family.</text>
</comment>
<organism evidence="3 4">
    <name type="scientific">Allorhizobium borbori</name>
    <dbReference type="NCBI Taxonomy" id="485907"/>
    <lineage>
        <taxon>Bacteria</taxon>
        <taxon>Pseudomonadati</taxon>
        <taxon>Pseudomonadota</taxon>
        <taxon>Alphaproteobacteria</taxon>
        <taxon>Hyphomicrobiales</taxon>
        <taxon>Rhizobiaceae</taxon>
        <taxon>Rhizobium/Agrobacterium group</taxon>
        <taxon>Allorhizobium</taxon>
    </lineage>
</organism>
<dbReference type="PROSITE" id="PS00061">
    <property type="entry name" value="ADH_SHORT"/>
    <property type="match status" value="1"/>
</dbReference>
<reference evidence="3 4" key="1">
    <citation type="submission" date="2020-08" db="EMBL/GenBank/DDBJ databases">
        <title>Genomic Encyclopedia of Type Strains, Phase IV (KMG-IV): sequencing the most valuable type-strain genomes for metagenomic binning, comparative biology and taxonomic classification.</title>
        <authorList>
            <person name="Goeker M."/>
        </authorList>
    </citation>
    <scope>NUCLEOTIDE SEQUENCE [LARGE SCALE GENOMIC DNA]</scope>
    <source>
        <strain evidence="3 4">DSM 26385</strain>
    </source>
</reference>
<dbReference type="InterPro" id="IPR036291">
    <property type="entry name" value="NAD(P)-bd_dom_sf"/>
</dbReference>
<feature type="domain" description="Ketoreductase" evidence="2">
    <location>
        <begin position="9"/>
        <end position="174"/>
    </location>
</feature>
<dbReference type="GO" id="GO:0016616">
    <property type="term" value="F:oxidoreductase activity, acting on the CH-OH group of donors, NAD or NADP as acceptor"/>
    <property type="evidence" value="ECO:0007669"/>
    <property type="project" value="TreeGrafter"/>
</dbReference>
<dbReference type="NCBIfam" id="NF005559">
    <property type="entry name" value="PRK07231.1"/>
    <property type="match status" value="1"/>
</dbReference>
<name>A0A7W6K4Z5_9HYPH</name>
<evidence type="ECO:0000313" key="4">
    <source>
        <dbReference type="Proteomes" id="UP000584824"/>
    </source>
</evidence>
<dbReference type="PANTHER" id="PTHR42760:SF123">
    <property type="entry name" value="OXIDOREDUCTASE"/>
    <property type="match status" value="1"/>
</dbReference>
<protein>
    <submittedName>
        <fullName evidence="3">NAD(P)-dependent dehydrogenase (Short-subunit alcohol dehydrogenase family)</fullName>
    </submittedName>
</protein>
<dbReference type="InterPro" id="IPR002347">
    <property type="entry name" value="SDR_fam"/>
</dbReference>
<dbReference type="Gene3D" id="3.40.50.720">
    <property type="entry name" value="NAD(P)-binding Rossmann-like Domain"/>
    <property type="match status" value="1"/>
</dbReference>
<gene>
    <name evidence="3" type="ORF">GGQ66_003886</name>
</gene>
<dbReference type="SMART" id="SM00822">
    <property type="entry name" value="PKS_KR"/>
    <property type="match status" value="1"/>
</dbReference>
<dbReference type="AlphaFoldDB" id="A0A7W6K4Z5"/>